<dbReference type="CDD" id="cd01650">
    <property type="entry name" value="RT_nLTR_like"/>
    <property type="match status" value="1"/>
</dbReference>
<name>A0AAQ4PWL1_GASAC</name>
<protein>
    <recommendedName>
        <fullName evidence="1">Reverse transcriptase domain-containing protein</fullName>
    </recommendedName>
</protein>
<organism evidence="2 3">
    <name type="scientific">Gasterosteus aculeatus aculeatus</name>
    <name type="common">three-spined stickleback</name>
    <dbReference type="NCBI Taxonomy" id="481459"/>
    <lineage>
        <taxon>Eukaryota</taxon>
        <taxon>Metazoa</taxon>
        <taxon>Chordata</taxon>
        <taxon>Craniata</taxon>
        <taxon>Vertebrata</taxon>
        <taxon>Euteleostomi</taxon>
        <taxon>Actinopterygii</taxon>
        <taxon>Neopterygii</taxon>
        <taxon>Teleostei</taxon>
        <taxon>Neoteleostei</taxon>
        <taxon>Acanthomorphata</taxon>
        <taxon>Eupercaria</taxon>
        <taxon>Perciformes</taxon>
        <taxon>Cottioidei</taxon>
        <taxon>Gasterosteales</taxon>
        <taxon>Gasterosteidae</taxon>
        <taxon>Gasterosteus</taxon>
    </lineage>
</organism>
<dbReference type="AlphaFoldDB" id="A0AAQ4PWL1"/>
<feature type="domain" description="Reverse transcriptase" evidence="1">
    <location>
        <begin position="173"/>
        <end position="445"/>
    </location>
</feature>
<accession>A0AAQ4PWL1</accession>
<dbReference type="Proteomes" id="UP000007635">
    <property type="component" value="Unassembled WGS sequence"/>
</dbReference>
<proteinExistence type="predicted"/>
<evidence type="ECO:0000259" key="1">
    <source>
        <dbReference type="PROSITE" id="PS50878"/>
    </source>
</evidence>
<dbReference type="GeneTree" id="ENSGT00940000176343"/>
<dbReference type="PANTHER" id="PTHR19446">
    <property type="entry name" value="REVERSE TRANSCRIPTASES"/>
    <property type="match status" value="1"/>
</dbReference>
<dbReference type="InterPro" id="IPR026960">
    <property type="entry name" value="RVT-Znf"/>
</dbReference>
<dbReference type="Pfam" id="PF13966">
    <property type="entry name" value="zf-RVT"/>
    <property type="match status" value="1"/>
</dbReference>
<dbReference type="SUPFAM" id="SSF56672">
    <property type="entry name" value="DNA/RNA polymerases"/>
    <property type="match status" value="1"/>
</dbReference>
<evidence type="ECO:0000313" key="3">
    <source>
        <dbReference type="Proteomes" id="UP000007635"/>
    </source>
</evidence>
<dbReference type="InterPro" id="IPR000477">
    <property type="entry name" value="RT_dom"/>
</dbReference>
<dbReference type="PROSITE" id="PS50878">
    <property type="entry name" value="RT_POL"/>
    <property type="match status" value="1"/>
</dbReference>
<reference evidence="2" key="2">
    <citation type="submission" date="2025-08" db="UniProtKB">
        <authorList>
            <consortium name="Ensembl"/>
        </authorList>
    </citation>
    <scope>IDENTIFICATION</scope>
</reference>
<dbReference type="Ensembl" id="ENSGACT00000051748.1">
    <property type="protein sequence ID" value="ENSGACP00000043210.1"/>
    <property type="gene ID" value="ENSGACG00000036629.1"/>
</dbReference>
<dbReference type="InterPro" id="IPR043502">
    <property type="entry name" value="DNA/RNA_pol_sf"/>
</dbReference>
<reference evidence="2" key="3">
    <citation type="submission" date="2025-09" db="UniProtKB">
        <authorList>
            <consortium name="Ensembl"/>
        </authorList>
    </citation>
    <scope>IDENTIFICATION</scope>
</reference>
<reference evidence="2 3" key="1">
    <citation type="journal article" date="2021" name="G3 (Bethesda)">
        <title>Improved contiguity of the threespine stickleback genome using long-read sequencing.</title>
        <authorList>
            <person name="Nath S."/>
            <person name="Shaw D.E."/>
            <person name="White M.A."/>
        </authorList>
    </citation>
    <scope>NUCLEOTIDE SEQUENCE [LARGE SCALE GENOMIC DNA]</scope>
    <source>
        <strain evidence="2 3">Lake Benthic</strain>
    </source>
</reference>
<evidence type="ECO:0000313" key="2">
    <source>
        <dbReference type="Ensembl" id="ENSGACP00000043210.1"/>
    </source>
</evidence>
<keyword evidence="3" id="KW-1185">Reference proteome</keyword>
<sequence>MMEAENKGERRDTQREREVRENLGLYFKGKADGLLRRCGRESINVAETCSPMFFKQVRAARARACIPGLRGKDGDLVSDPEGMVGVASNFFGDAMGPQEVEEPEEGGFLKGLEARVPREVVEALERPVGLAELEGAMKGLGGGKVPGIDGLPKEFYAAFWGILGKDFLEVVGAVLERGLLGRTMREGVLTLLHKKGEKEDLGNFRPITLLCADYKIIARVLAGRLRSALPHVVNEDQTCGVEGRRIQWNLGLVRDCIHWVEERGVPLMLVGLDMEKAFDRVNQGFLAAVLERMGFGPIFRRWLGIMYTGVGSRVVVNGHMGVLVSQQTGVRQGCPLSPLLFVIYIEPLAAAIRADAGVKGLRLPGGGERDLRISQYADDMTLFLTTKGSLLRALDVLGSFSKVSGARVNVGKSKVKYFGPWKGRGGGLFGLSECEGPMRILGVDFEDSESGPLNWRRRLAALRSRIGLWKARRLSLTGRVLVVKADILPSMIYLAYVFPLPPEYRRRLVRDVFSFVWGGYEYVRRGWMRQGVPEGGRGVPDVPLKLDVLFFSFCCNGLKFPSGHWYHVLLMFWLSFPLRKWVKWENGRPKGEVMPPHYRQMMGWAKRHKECGEGDLGLDHRELYKAIVAKRGPVRVCGVGREEWLFAQHKELPNRLKDINWLCLHKRMPVRDTLYRHGLSRLRSCPRLGCGRDEDLSHVFWGCGFARTMWGELGFFFPKLGGLSYEMLMLGVGLRGRGWEGFLL</sequence>
<dbReference type="Pfam" id="PF00078">
    <property type="entry name" value="RVT_1"/>
    <property type="match status" value="1"/>
</dbReference>